<dbReference type="GO" id="GO:0006355">
    <property type="term" value="P:regulation of DNA-templated transcription"/>
    <property type="evidence" value="ECO:0007669"/>
    <property type="project" value="UniProtKB-UniRule"/>
</dbReference>
<proteinExistence type="inferred from homology"/>
<evidence type="ECO:0000313" key="6">
    <source>
        <dbReference type="EMBL" id="CAA9273825.1"/>
    </source>
</evidence>
<keyword evidence="4" id="KW-0808">Transferase</keyword>
<dbReference type="Gene3D" id="3.40.50.2020">
    <property type="match status" value="1"/>
</dbReference>
<gene>
    <name evidence="4" type="primary">pyrR</name>
    <name evidence="6" type="ORF">AVDCRST_MAG10-3454</name>
</gene>
<dbReference type="SUPFAM" id="SSF53271">
    <property type="entry name" value="PRTase-like"/>
    <property type="match status" value="1"/>
</dbReference>
<dbReference type="GO" id="GO:0004845">
    <property type="term" value="F:uracil phosphoribosyltransferase activity"/>
    <property type="evidence" value="ECO:0007669"/>
    <property type="project" value="UniProtKB-UniRule"/>
</dbReference>
<comment type="function">
    <text evidence="4">Also displays a weak uracil phosphoribosyltransferase activity which is not physiologically significant.</text>
</comment>
<dbReference type="HAMAP" id="MF_01219">
    <property type="entry name" value="PyrR"/>
    <property type="match status" value="1"/>
</dbReference>
<evidence type="ECO:0000259" key="5">
    <source>
        <dbReference type="Pfam" id="PF00156"/>
    </source>
</evidence>
<dbReference type="EC" id="2.4.2.9" evidence="4"/>
<dbReference type="PANTHER" id="PTHR11608:SF0">
    <property type="entry name" value="BIFUNCTIONAL PROTEIN PYRR"/>
    <property type="match status" value="1"/>
</dbReference>
<dbReference type="PANTHER" id="PTHR11608">
    <property type="entry name" value="BIFUNCTIONAL PROTEIN PYRR"/>
    <property type="match status" value="1"/>
</dbReference>
<feature type="domain" description="Phosphoribosyltransferase" evidence="5">
    <location>
        <begin position="26"/>
        <end position="165"/>
    </location>
</feature>
<dbReference type="InterPro" id="IPR029057">
    <property type="entry name" value="PRTase-like"/>
</dbReference>
<dbReference type="AlphaFoldDB" id="A0A6J4JAV8"/>
<accession>A0A6J4JAV8</accession>
<keyword evidence="4" id="KW-0328">Glycosyltransferase</keyword>
<evidence type="ECO:0000256" key="3">
    <source>
        <dbReference type="ARBA" id="ARBA00023163"/>
    </source>
</evidence>
<dbReference type="FunFam" id="3.40.50.2020:FF:000020">
    <property type="entry name" value="Bifunctional protein PyrR"/>
    <property type="match status" value="1"/>
</dbReference>
<comment type="catalytic activity">
    <reaction evidence="4">
        <text>UMP + diphosphate = 5-phospho-alpha-D-ribose 1-diphosphate + uracil</text>
        <dbReference type="Rhea" id="RHEA:13017"/>
        <dbReference type="ChEBI" id="CHEBI:17568"/>
        <dbReference type="ChEBI" id="CHEBI:33019"/>
        <dbReference type="ChEBI" id="CHEBI:57865"/>
        <dbReference type="ChEBI" id="CHEBI:58017"/>
        <dbReference type="EC" id="2.4.2.9"/>
    </reaction>
</comment>
<comment type="similarity">
    <text evidence="1 4">Belongs to the purine/pyrimidine phosphoribosyltransferase family. PyrR subfamily.</text>
</comment>
<evidence type="ECO:0000256" key="1">
    <source>
        <dbReference type="ARBA" id="ARBA00005565"/>
    </source>
</evidence>
<reference evidence="6" key="1">
    <citation type="submission" date="2020-02" db="EMBL/GenBank/DDBJ databases">
        <authorList>
            <person name="Meier V. D."/>
        </authorList>
    </citation>
    <scope>NUCLEOTIDE SEQUENCE</scope>
    <source>
        <strain evidence="6">AVDCRST_MAG10</strain>
    </source>
</reference>
<dbReference type="CDD" id="cd06223">
    <property type="entry name" value="PRTases_typeI"/>
    <property type="match status" value="1"/>
</dbReference>
<keyword evidence="2 4" id="KW-0805">Transcription regulation</keyword>
<evidence type="ECO:0000256" key="4">
    <source>
        <dbReference type="HAMAP-Rule" id="MF_01219"/>
    </source>
</evidence>
<dbReference type="EMBL" id="CADCTB010000208">
    <property type="protein sequence ID" value="CAA9273825.1"/>
    <property type="molecule type" value="Genomic_DNA"/>
</dbReference>
<organism evidence="6">
    <name type="scientific">uncultured Acidimicrobiales bacterium</name>
    <dbReference type="NCBI Taxonomy" id="310071"/>
    <lineage>
        <taxon>Bacteria</taxon>
        <taxon>Bacillati</taxon>
        <taxon>Actinomycetota</taxon>
        <taxon>Acidimicrobiia</taxon>
        <taxon>Acidimicrobiales</taxon>
        <taxon>environmental samples</taxon>
    </lineage>
</organism>
<protein>
    <recommendedName>
        <fullName evidence="4">Bifunctional protein PyrR</fullName>
    </recommendedName>
    <domain>
        <recommendedName>
            <fullName evidence="4">Pyrimidine operon regulatory protein</fullName>
        </recommendedName>
    </domain>
    <domain>
        <recommendedName>
            <fullName evidence="4">Uracil phosphoribosyltransferase</fullName>
            <shortName evidence="4">UPRTase</shortName>
            <ecNumber evidence="4">2.4.2.9</ecNumber>
        </recommendedName>
    </domain>
</protein>
<dbReference type="NCBIfam" id="NF003549">
    <property type="entry name" value="PRK05205.1-5"/>
    <property type="match status" value="1"/>
</dbReference>
<sequence>MAERERAATPPYGGVFSARSRVMDAEDLRRAVTRIAHEIVERNHGLDGVVLIGLQTGGVPLAGRLAEALSRIEGVEVPTGSIDVALYRDDIGLRPVIPEAVTDISFDLTGLTVVLVDDVLFTGRTVRAALDALNAYGRPRAVQLAVMVDRGHRELPIRPDYVGKNLPTRLDEIVDVRDDGVDVGEKRGTGPERKTQSGR</sequence>
<dbReference type="Pfam" id="PF00156">
    <property type="entry name" value="Pribosyltran"/>
    <property type="match status" value="1"/>
</dbReference>
<feature type="short sequence motif" description="PRPP-binding" evidence="4">
    <location>
        <begin position="113"/>
        <end position="125"/>
    </location>
</feature>
<comment type="function">
    <text evidence="4">Regulates the transcription of the pyrimidine nucleotide (pyr) operon in response to exogenous pyrimidines.</text>
</comment>
<dbReference type="InterPro" id="IPR023050">
    <property type="entry name" value="PyrR"/>
</dbReference>
<dbReference type="InterPro" id="IPR000836">
    <property type="entry name" value="PRTase_dom"/>
</dbReference>
<name>A0A6J4JAV8_9ACTN</name>
<evidence type="ECO:0000256" key="2">
    <source>
        <dbReference type="ARBA" id="ARBA00023015"/>
    </source>
</evidence>
<dbReference type="InterPro" id="IPR050137">
    <property type="entry name" value="PyrR_bifunctional"/>
</dbReference>
<keyword evidence="3 4" id="KW-0804">Transcription</keyword>